<dbReference type="PROSITE" id="PS50159">
    <property type="entry name" value="RIBOSOMAL_S13_2"/>
    <property type="match status" value="1"/>
</dbReference>
<evidence type="ECO:0000313" key="4">
    <source>
        <dbReference type="EMBL" id="ACH86039.1"/>
    </source>
</evidence>
<proteinExistence type="inferred from homology"/>
<protein>
    <submittedName>
        <fullName evidence="4">Ribosomal protein S13</fullName>
    </submittedName>
</protein>
<dbReference type="AlphaFoldDB" id="B5SQ48"/>
<keyword evidence="2 4" id="KW-0689">Ribosomal protein</keyword>
<evidence type="ECO:0000256" key="1">
    <source>
        <dbReference type="ARBA" id="ARBA00008080"/>
    </source>
</evidence>
<dbReference type="GO" id="GO:0006412">
    <property type="term" value="P:translation"/>
    <property type="evidence" value="ECO:0007669"/>
    <property type="project" value="InterPro"/>
</dbReference>
<evidence type="ECO:0000256" key="3">
    <source>
        <dbReference type="ARBA" id="ARBA00023274"/>
    </source>
</evidence>
<dbReference type="GO" id="GO:0003723">
    <property type="term" value="F:RNA binding"/>
    <property type="evidence" value="ECO:0007669"/>
    <property type="project" value="InterPro"/>
</dbReference>
<reference evidence="4" key="2">
    <citation type="journal article" date="2016" name="Genome Biol. Evol.">
        <title>Blastocystis mitochondrial genomes appear to show multiple independent gains and losses of start and stop codons.</title>
        <authorList>
            <person name="Jacob A.S."/>
            <person name="Andersen L.O."/>
            <person name="Pavinski Bitar P."/>
            <person name="Richards V.P."/>
            <person name="Shah S."/>
            <person name="Stanhope M.J."/>
            <person name="Stensvold C.R."/>
            <person name="Clark C.G."/>
        </authorList>
    </citation>
    <scope>NUCLEOTIDE SEQUENCE</scope>
    <source>
        <strain evidence="4">DMP/02-328</strain>
    </source>
</reference>
<reference evidence="4" key="1">
    <citation type="journal article" date="2008" name="Curr. Biol.">
        <title>Organelles in Blastocystis that blur the distinction between mitochondria and hydrogenosomes.</title>
        <authorList>
            <person name="Stechmann A."/>
            <person name="Hamblin K."/>
            <person name="Perez-Brocal V."/>
            <person name="Gaston D."/>
            <person name="Richmond G.S."/>
            <person name="van der Giezen M."/>
            <person name="Clark C.G."/>
            <person name="Roger A.J."/>
        </authorList>
    </citation>
    <scope>NUCLEOTIDE SEQUENCE</scope>
    <source>
        <strain evidence="4">DMP/02-328</strain>
    </source>
</reference>
<accession>B5SQ48</accession>
<sequence>MYINNNIFNFKNKSLLFILNKIYGINTMQAKYILHSLGYNPSMKIKNLTPTNLKSFNMFLTKYYLINNDLHYQFENNKKQKILLNTYHGVRLKTKLPSHGQNTHSNAHTAKKLNII</sequence>
<gene>
    <name evidence="4" type="primary">rps13</name>
</gene>
<dbReference type="PIRSF" id="PIRSF002134">
    <property type="entry name" value="Ribosomal_S13"/>
    <property type="match status" value="1"/>
</dbReference>
<keyword evidence="4" id="KW-0496">Mitochondrion</keyword>
<evidence type="ECO:0000256" key="2">
    <source>
        <dbReference type="ARBA" id="ARBA00022980"/>
    </source>
</evidence>
<organism evidence="4">
    <name type="scientific">Blastocystis sp. DMP/02-328</name>
    <dbReference type="NCBI Taxonomy" id="463136"/>
    <lineage>
        <taxon>Eukaryota</taxon>
        <taxon>Sar</taxon>
        <taxon>Stramenopiles</taxon>
        <taxon>Bigyra</taxon>
        <taxon>Opalozoa</taxon>
        <taxon>Opalinata</taxon>
        <taxon>Blastocystidae</taxon>
        <taxon>Blastocystis</taxon>
    </lineage>
</organism>
<dbReference type="SUPFAM" id="SSF46946">
    <property type="entry name" value="S13-like H2TH domain"/>
    <property type="match status" value="1"/>
</dbReference>
<dbReference type="EMBL" id="EF494739">
    <property type="protein sequence ID" value="ACH86039.1"/>
    <property type="molecule type" value="Genomic_DNA"/>
</dbReference>
<dbReference type="InterPro" id="IPR027437">
    <property type="entry name" value="Rbsml_uS13_C"/>
</dbReference>
<name>B5SQ48_9STRA</name>
<dbReference type="Gene3D" id="4.10.910.10">
    <property type="entry name" value="30s ribosomal protein s13, domain 2"/>
    <property type="match status" value="1"/>
</dbReference>
<dbReference type="InterPro" id="IPR001892">
    <property type="entry name" value="Ribosomal_uS13"/>
</dbReference>
<dbReference type="GO" id="GO:0005840">
    <property type="term" value="C:ribosome"/>
    <property type="evidence" value="ECO:0007669"/>
    <property type="project" value="UniProtKB-KW"/>
</dbReference>
<comment type="similarity">
    <text evidence="1">Belongs to the universal ribosomal protein uS13 family.</text>
</comment>
<dbReference type="GO" id="GO:0003735">
    <property type="term" value="F:structural constituent of ribosome"/>
    <property type="evidence" value="ECO:0007669"/>
    <property type="project" value="InterPro"/>
</dbReference>
<dbReference type="GeneID" id="6879791"/>
<dbReference type="GO" id="GO:1990904">
    <property type="term" value="C:ribonucleoprotein complex"/>
    <property type="evidence" value="ECO:0007669"/>
    <property type="project" value="UniProtKB-KW"/>
</dbReference>
<dbReference type="Gene3D" id="1.10.8.50">
    <property type="match status" value="1"/>
</dbReference>
<dbReference type="RefSeq" id="YP_002221356.1">
    <property type="nucleotide sequence ID" value="NC_011212.1"/>
</dbReference>
<keyword evidence="3" id="KW-0687">Ribonucleoprotein</keyword>
<geneLocation type="mitochondrion" evidence="4"/>
<dbReference type="InterPro" id="IPR010979">
    <property type="entry name" value="Ribosomal_uS13-like_H2TH"/>
</dbReference>